<proteinExistence type="predicted"/>
<evidence type="ECO:0000259" key="3">
    <source>
        <dbReference type="PROSITE" id="PS51459"/>
    </source>
</evidence>
<accession>A0A6B1DXU6</accession>
<dbReference type="Pfam" id="PF02661">
    <property type="entry name" value="Fic"/>
    <property type="match status" value="1"/>
</dbReference>
<reference evidence="4" key="1">
    <citation type="submission" date="2019-09" db="EMBL/GenBank/DDBJ databases">
        <title>Characterisation of the sponge microbiome using genome-centric metagenomics.</title>
        <authorList>
            <person name="Engelberts J.P."/>
            <person name="Robbins S.J."/>
            <person name="De Goeij J.M."/>
            <person name="Aranda M."/>
            <person name="Bell S.C."/>
            <person name="Webster N.S."/>
        </authorList>
    </citation>
    <scope>NUCLEOTIDE SEQUENCE</scope>
    <source>
        <strain evidence="4">SB0662_bin_9</strain>
    </source>
</reference>
<gene>
    <name evidence="4" type="ORF">F4Y08_14260</name>
</gene>
<feature type="binding site" evidence="2">
    <location>
        <begin position="340"/>
        <end position="347"/>
    </location>
    <ligand>
        <name>ATP</name>
        <dbReference type="ChEBI" id="CHEBI:30616"/>
    </ligand>
</feature>
<dbReference type="InterPro" id="IPR003812">
    <property type="entry name" value="Fido"/>
</dbReference>
<dbReference type="GO" id="GO:0005524">
    <property type="term" value="F:ATP binding"/>
    <property type="evidence" value="ECO:0007669"/>
    <property type="project" value="UniProtKB-KW"/>
</dbReference>
<protein>
    <recommendedName>
        <fullName evidence="3">Fido domain-containing protein</fullName>
    </recommendedName>
</protein>
<dbReference type="InterPro" id="IPR040198">
    <property type="entry name" value="Fido_containing"/>
</dbReference>
<dbReference type="PANTHER" id="PTHR13504">
    <property type="entry name" value="FIDO DOMAIN-CONTAINING PROTEIN DDB_G0283145"/>
    <property type="match status" value="1"/>
</dbReference>
<feature type="active site" evidence="1">
    <location>
        <position position="336"/>
    </location>
</feature>
<dbReference type="PROSITE" id="PS51459">
    <property type="entry name" value="FIDO"/>
    <property type="match status" value="1"/>
</dbReference>
<evidence type="ECO:0000256" key="2">
    <source>
        <dbReference type="PIRSR" id="PIRSR640198-2"/>
    </source>
</evidence>
<dbReference type="PANTHER" id="PTHR13504:SF38">
    <property type="entry name" value="FIDO DOMAIN-CONTAINING PROTEIN"/>
    <property type="match status" value="1"/>
</dbReference>
<dbReference type="Gene3D" id="1.10.3290.10">
    <property type="entry name" value="Fido-like domain"/>
    <property type="match status" value="1"/>
</dbReference>
<sequence>MHLVPPGGPRSPMSSLPIGYQYVIDAYDLLLSPLARPGRTGSVRFVAGEQPEAYRTRVLYPQSLWPGDNILDHLRVALRHEGIQPGVMQALAGKVDMPRLLVDDAKGGVQPFHRRLAFLHTFVTGEDVPLPPVEDQRYADVANPRLQFTMASGDRNPRYRVRNNLLGTPLFCPQVFRHPALQRAVEHDPVWGRDSWQGCPPDIQERVERYLYHQETHASWKIEAETPSARRLQAFVGLLRRAQHKDFLTQAGLAELHACILEKDREEACPWRTEQVWVGHVDRQWNPIVNLLGAPPADLPDLMDGLMACHQRLSAEGALHPVLHAACIGFPMVYIHPFMDGNGRAHRFLFHNVLALREYTPPGTLFPLSAWLLNHHRDYIGSMTATCQGILGMASLANLPDGSMKVLNDIKAGFQFPDLTSEALSLCRFVKAAVLEELEPNIKFIRDFDVARQGLEDLVEWPYPTLAMFIRLCVQNNGTLSKRKRKLEAFRDLPAPLLSQLESCVQAAYNLPTP</sequence>
<name>A0A6B1DXU6_9CHLR</name>
<keyword evidence="2" id="KW-0547">Nucleotide-binding</keyword>
<evidence type="ECO:0000313" key="4">
    <source>
        <dbReference type="EMBL" id="MYD91472.1"/>
    </source>
</evidence>
<dbReference type="EMBL" id="VXPY01000097">
    <property type="protein sequence ID" value="MYD91472.1"/>
    <property type="molecule type" value="Genomic_DNA"/>
</dbReference>
<dbReference type="AlphaFoldDB" id="A0A6B1DXU6"/>
<dbReference type="InterPro" id="IPR036597">
    <property type="entry name" value="Fido-like_dom_sf"/>
</dbReference>
<feature type="domain" description="Fido" evidence="3">
    <location>
        <begin position="248"/>
        <end position="402"/>
    </location>
</feature>
<organism evidence="4">
    <name type="scientific">Caldilineaceae bacterium SB0662_bin_9</name>
    <dbReference type="NCBI Taxonomy" id="2605258"/>
    <lineage>
        <taxon>Bacteria</taxon>
        <taxon>Bacillati</taxon>
        <taxon>Chloroflexota</taxon>
        <taxon>Caldilineae</taxon>
        <taxon>Caldilineales</taxon>
        <taxon>Caldilineaceae</taxon>
    </lineage>
</organism>
<keyword evidence="2" id="KW-0067">ATP-binding</keyword>
<dbReference type="SUPFAM" id="SSF140931">
    <property type="entry name" value="Fic-like"/>
    <property type="match status" value="1"/>
</dbReference>
<evidence type="ECO:0000256" key="1">
    <source>
        <dbReference type="PIRSR" id="PIRSR640198-1"/>
    </source>
</evidence>
<comment type="caution">
    <text evidence="4">The sequence shown here is derived from an EMBL/GenBank/DDBJ whole genome shotgun (WGS) entry which is preliminary data.</text>
</comment>